<protein>
    <submittedName>
        <fullName evidence="1">Uncharacterized protein</fullName>
    </submittedName>
</protein>
<evidence type="ECO:0000313" key="2">
    <source>
        <dbReference type="Proteomes" id="UP000094023"/>
    </source>
</evidence>
<organism evidence="1 2">
    <name type="scientific">Proteus myxofaciens ATCC 19692</name>
    <dbReference type="NCBI Taxonomy" id="1354337"/>
    <lineage>
        <taxon>Bacteria</taxon>
        <taxon>Pseudomonadati</taxon>
        <taxon>Pseudomonadota</taxon>
        <taxon>Gammaproteobacteria</taxon>
        <taxon>Enterobacterales</taxon>
        <taxon>Morganellaceae</taxon>
        <taxon>Proteus</taxon>
    </lineage>
</organism>
<dbReference type="EMBL" id="LXEN01000113">
    <property type="protein sequence ID" value="OAT25345.1"/>
    <property type="molecule type" value="Genomic_DNA"/>
</dbReference>
<dbReference type="PATRIC" id="fig|1354337.4.peg.2432"/>
<evidence type="ECO:0000313" key="1">
    <source>
        <dbReference type="EMBL" id="OAT25345.1"/>
    </source>
</evidence>
<sequence>MTISKLNTSYLNKIGANFEKGTERVFNSLRNAIEKIKNTMCKFRDHLTNINNKSDISESESLSDFLNKHHAMIAKFDEQKESSGFKDNFEKDTELLLNKKIIDNTLNDSEA</sequence>
<dbReference type="Proteomes" id="UP000094023">
    <property type="component" value="Unassembled WGS sequence"/>
</dbReference>
<comment type="caution">
    <text evidence="1">The sequence shown here is derived from an EMBL/GenBank/DDBJ whole genome shotgun (WGS) entry which is preliminary data.</text>
</comment>
<accession>A0A198FKQ5</accession>
<dbReference type="RefSeq" id="WP_066751087.1">
    <property type="nucleotide sequence ID" value="NZ_LXEN01000113.1"/>
</dbReference>
<gene>
    <name evidence="1" type="ORF">M983_2369</name>
</gene>
<reference evidence="1 2" key="1">
    <citation type="submission" date="2016-04" db="EMBL/GenBank/DDBJ databases">
        <title>ATOL: Assembling a taxonomically balanced genome-scale reconstruction of the evolutionary history of the Enterobacteriaceae.</title>
        <authorList>
            <person name="Plunkett G.III."/>
            <person name="Neeno-Eckwall E.C."/>
            <person name="Glasner J.D."/>
            <person name="Perna N.T."/>
        </authorList>
    </citation>
    <scope>NUCLEOTIDE SEQUENCE [LARGE SCALE GENOMIC DNA]</scope>
    <source>
        <strain evidence="1 2">ATCC 19692</strain>
    </source>
</reference>
<keyword evidence="2" id="KW-1185">Reference proteome</keyword>
<proteinExistence type="predicted"/>
<dbReference type="AlphaFoldDB" id="A0A198FKQ5"/>
<name>A0A198FKQ5_9GAMM</name>